<evidence type="ECO:0000313" key="1">
    <source>
        <dbReference type="EMBL" id="KIY68055.1"/>
    </source>
</evidence>
<dbReference type="AlphaFoldDB" id="A0A0D7BCS9"/>
<dbReference type="EMBL" id="KN880511">
    <property type="protein sequence ID" value="KIY68055.1"/>
    <property type="molecule type" value="Genomic_DNA"/>
</dbReference>
<dbReference type="OrthoDB" id="3145912at2759"/>
<accession>A0A0D7BCS9</accession>
<sequence>MNFGRASLQQQSLDGRYLHSVPLDIAHLIVETVAWSDVVSARNMALVLKQVRRWVEPILYFAVTLHIRVNFKNVTNDGLLGFVQDIERRRDPDFFHKHVKHLELVCEATSTGYIEDEVKALQKVSLDRWDVQDILSAVALASGDLDLYRTLVIVVQIDPQGGDVAGLREICALKDAKDHIVLMSYSRSQRGYRSSDVEAWETLGKAYKESVYPLQMNEGTQARKWMFPSSHQGVLEPWAKLWKNIANNGEYNL</sequence>
<name>A0A0D7BCS9_9AGAR</name>
<protein>
    <submittedName>
        <fullName evidence="1">Uncharacterized protein</fullName>
    </submittedName>
</protein>
<organism evidence="1 2">
    <name type="scientific">Cylindrobasidium torrendii FP15055 ss-10</name>
    <dbReference type="NCBI Taxonomy" id="1314674"/>
    <lineage>
        <taxon>Eukaryota</taxon>
        <taxon>Fungi</taxon>
        <taxon>Dikarya</taxon>
        <taxon>Basidiomycota</taxon>
        <taxon>Agaricomycotina</taxon>
        <taxon>Agaricomycetes</taxon>
        <taxon>Agaricomycetidae</taxon>
        <taxon>Agaricales</taxon>
        <taxon>Marasmiineae</taxon>
        <taxon>Physalacriaceae</taxon>
        <taxon>Cylindrobasidium</taxon>
    </lineage>
</organism>
<evidence type="ECO:0000313" key="2">
    <source>
        <dbReference type="Proteomes" id="UP000054007"/>
    </source>
</evidence>
<keyword evidence="2" id="KW-1185">Reference proteome</keyword>
<proteinExistence type="predicted"/>
<reference evidence="1 2" key="1">
    <citation type="journal article" date="2015" name="Fungal Genet. Biol.">
        <title>Evolution of novel wood decay mechanisms in Agaricales revealed by the genome sequences of Fistulina hepatica and Cylindrobasidium torrendii.</title>
        <authorList>
            <person name="Floudas D."/>
            <person name="Held B.W."/>
            <person name="Riley R."/>
            <person name="Nagy L.G."/>
            <person name="Koehler G."/>
            <person name="Ransdell A.S."/>
            <person name="Younus H."/>
            <person name="Chow J."/>
            <person name="Chiniquy J."/>
            <person name="Lipzen A."/>
            <person name="Tritt A."/>
            <person name="Sun H."/>
            <person name="Haridas S."/>
            <person name="LaButti K."/>
            <person name="Ohm R.A."/>
            <person name="Kues U."/>
            <person name="Blanchette R.A."/>
            <person name="Grigoriev I.V."/>
            <person name="Minto R.E."/>
            <person name="Hibbett D.S."/>
        </authorList>
    </citation>
    <scope>NUCLEOTIDE SEQUENCE [LARGE SCALE GENOMIC DNA]</scope>
    <source>
        <strain evidence="1 2">FP15055 ss-10</strain>
    </source>
</reference>
<gene>
    <name evidence="1" type="ORF">CYLTODRAFT_410697</name>
</gene>
<dbReference type="Proteomes" id="UP000054007">
    <property type="component" value="Unassembled WGS sequence"/>
</dbReference>